<dbReference type="SMART" id="SM00346">
    <property type="entry name" value="HTH_ICLR"/>
    <property type="match status" value="1"/>
</dbReference>
<dbReference type="PANTHER" id="PTHR30136:SF24">
    <property type="entry name" value="HTH-TYPE TRANSCRIPTIONAL REPRESSOR ALLR"/>
    <property type="match status" value="1"/>
</dbReference>
<feature type="domain" description="IclR-ED" evidence="5">
    <location>
        <begin position="79"/>
        <end position="254"/>
    </location>
</feature>
<evidence type="ECO:0000313" key="6">
    <source>
        <dbReference type="EMBL" id="MCH6164546.1"/>
    </source>
</evidence>
<geneLocation type="plasmid" evidence="6">
    <name>unnamed</name>
</geneLocation>
<dbReference type="InterPro" id="IPR036388">
    <property type="entry name" value="WH-like_DNA-bd_sf"/>
</dbReference>
<keyword evidence="2" id="KW-0238">DNA-binding</keyword>
<dbReference type="EMBL" id="JAKXMK010000002">
    <property type="protein sequence ID" value="MCH6164546.1"/>
    <property type="molecule type" value="Genomic_DNA"/>
</dbReference>
<organism evidence="6 7">
    <name type="scientific">Pseudonocardia alaniniphila</name>
    <dbReference type="NCBI Taxonomy" id="75291"/>
    <lineage>
        <taxon>Bacteria</taxon>
        <taxon>Bacillati</taxon>
        <taxon>Actinomycetota</taxon>
        <taxon>Actinomycetes</taxon>
        <taxon>Pseudonocardiales</taxon>
        <taxon>Pseudonocardiaceae</taxon>
        <taxon>Pseudonocardia</taxon>
    </lineage>
</organism>
<proteinExistence type="predicted"/>
<evidence type="ECO:0000313" key="7">
    <source>
        <dbReference type="Proteomes" id="UP001299970"/>
    </source>
</evidence>
<name>A0ABS9T7T2_9PSEU</name>
<dbReference type="InterPro" id="IPR014757">
    <property type="entry name" value="Tscrpt_reg_IclR_C"/>
</dbReference>
<feature type="domain" description="HTH iclR-type" evidence="4">
    <location>
        <begin position="16"/>
        <end position="78"/>
    </location>
</feature>
<keyword evidence="1" id="KW-0805">Transcription regulation</keyword>
<dbReference type="Pfam" id="PF01614">
    <property type="entry name" value="IclR_C"/>
    <property type="match status" value="1"/>
</dbReference>
<dbReference type="InterPro" id="IPR036390">
    <property type="entry name" value="WH_DNA-bd_sf"/>
</dbReference>
<dbReference type="PANTHER" id="PTHR30136">
    <property type="entry name" value="HELIX-TURN-HELIX TRANSCRIPTIONAL REGULATOR, ICLR FAMILY"/>
    <property type="match status" value="1"/>
</dbReference>
<dbReference type="Pfam" id="PF09339">
    <property type="entry name" value="HTH_IclR"/>
    <property type="match status" value="1"/>
</dbReference>
<evidence type="ECO:0000256" key="2">
    <source>
        <dbReference type="ARBA" id="ARBA00023125"/>
    </source>
</evidence>
<evidence type="ECO:0000259" key="5">
    <source>
        <dbReference type="PROSITE" id="PS51078"/>
    </source>
</evidence>
<dbReference type="PROSITE" id="PS51077">
    <property type="entry name" value="HTH_ICLR"/>
    <property type="match status" value="1"/>
</dbReference>
<dbReference type="RefSeq" id="WP_241034401.1">
    <property type="nucleotide sequence ID" value="NZ_BAAAJF010000034.1"/>
</dbReference>
<dbReference type="InterPro" id="IPR029016">
    <property type="entry name" value="GAF-like_dom_sf"/>
</dbReference>
<dbReference type="Gene3D" id="3.30.450.40">
    <property type="match status" value="1"/>
</dbReference>
<keyword evidence="7" id="KW-1185">Reference proteome</keyword>
<sequence>MAAVTQRPHEPGGHETRAAQKALVLLESVAQLGSGATARDISSLSGIPPATAYRLLNLLVADGFLVRVSDLSGFALGRRTRELAGAVGGDASEDFRAAHAVVEQLRARVRFGIFVASYADDRIRLVDRDPDHELAGENVIRTHLHASAIGKLLLSHRPELGVPAPLRPLTARTIVEPDVLAVELRRIRECGVAHEVDEIKVGRSALAVPLRDGRMTVIGCVAAIGRTGRVRSDDEDLTELLRTYADRIVGEIMA</sequence>
<gene>
    <name evidence="6" type="ORF">MMF94_02525</name>
</gene>
<dbReference type="Proteomes" id="UP001299970">
    <property type="component" value="Unassembled WGS sequence"/>
</dbReference>
<protein>
    <submittedName>
        <fullName evidence="6">Helix-turn-helix domain-containing protein</fullName>
    </submittedName>
</protein>
<keyword evidence="6" id="KW-0614">Plasmid</keyword>
<dbReference type="InterPro" id="IPR050707">
    <property type="entry name" value="HTH_MetabolicPath_Reg"/>
</dbReference>
<evidence type="ECO:0000256" key="3">
    <source>
        <dbReference type="ARBA" id="ARBA00023163"/>
    </source>
</evidence>
<keyword evidence="3" id="KW-0804">Transcription</keyword>
<dbReference type="InterPro" id="IPR005471">
    <property type="entry name" value="Tscrpt_reg_IclR_N"/>
</dbReference>
<reference evidence="6 7" key="1">
    <citation type="submission" date="2022-03" db="EMBL/GenBank/DDBJ databases">
        <title>Pseudonocardia alaer sp. nov., a novel actinomycete isolated from reed forest soil.</title>
        <authorList>
            <person name="Wang L."/>
        </authorList>
    </citation>
    <scope>NUCLEOTIDE SEQUENCE [LARGE SCALE GENOMIC DNA]</scope>
    <source>
        <strain evidence="6 7">Y-16303</strain>
        <plasmid evidence="6">unnamed</plasmid>
    </source>
</reference>
<dbReference type="Gene3D" id="1.10.10.10">
    <property type="entry name" value="Winged helix-like DNA-binding domain superfamily/Winged helix DNA-binding domain"/>
    <property type="match status" value="1"/>
</dbReference>
<dbReference type="SUPFAM" id="SSF46785">
    <property type="entry name" value="Winged helix' DNA-binding domain"/>
    <property type="match status" value="1"/>
</dbReference>
<dbReference type="PROSITE" id="PS51078">
    <property type="entry name" value="ICLR_ED"/>
    <property type="match status" value="1"/>
</dbReference>
<accession>A0ABS9T7T2</accession>
<comment type="caution">
    <text evidence="6">The sequence shown here is derived from an EMBL/GenBank/DDBJ whole genome shotgun (WGS) entry which is preliminary data.</text>
</comment>
<dbReference type="SUPFAM" id="SSF55781">
    <property type="entry name" value="GAF domain-like"/>
    <property type="match status" value="1"/>
</dbReference>
<evidence type="ECO:0000256" key="1">
    <source>
        <dbReference type="ARBA" id="ARBA00023015"/>
    </source>
</evidence>
<evidence type="ECO:0000259" key="4">
    <source>
        <dbReference type="PROSITE" id="PS51077"/>
    </source>
</evidence>